<name>A0A481YNX4_9VIRU</name>
<protein>
    <submittedName>
        <fullName evidence="1">Uncharacterized protein</fullName>
    </submittedName>
</protein>
<evidence type="ECO:0000313" key="1">
    <source>
        <dbReference type="EMBL" id="QBK84961.1"/>
    </source>
</evidence>
<organism evidence="1">
    <name type="scientific">Pithovirus LCDPAC02</name>
    <dbReference type="NCBI Taxonomy" id="2506601"/>
    <lineage>
        <taxon>Viruses</taxon>
        <taxon>Pithoviruses</taxon>
    </lineage>
</organism>
<dbReference type="EMBL" id="MK500300">
    <property type="protein sequence ID" value="QBK84961.1"/>
    <property type="molecule type" value="Genomic_DNA"/>
</dbReference>
<gene>
    <name evidence="1" type="ORF">LCDPAC02_01600</name>
</gene>
<sequence>MLEFPIWYVTKDTQFKFFYLEYKTNKVQIEEDITVNILDIMWNDVNIILKKELEFQDKYFTSENFYNVENEKNQDGINIYLYPINEMTENELVEFPEDKKLLYKYVLESISIYDVVENTITIPSYSKKILPKINKLILEFKETKEYKIYIEEIKENLIIKIAKSIGRFPIYKDEKINRFHKIIQYSEIENDMKMKFLISIYKDATKKLNEGIIPLYSTYLHSELMLDEVYSKHIISRVNLPIKTNFNLDFEIESKPSFRDFVLYPRIML</sequence>
<accession>A0A481YNX4</accession>
<proteinExistence type="predicted"/>
<reference evidence="1" key="1">
    <citation type="journal article" date="2019" name="MBio">
        <title>Virus Genomes from Deep Sea Sediments Expand the Ocean Megavirome and Support Independent Origins of Viral Gigantism.</title>
        <authorList>
            <person name="Backstrom D."/>
            <person name="Yutin N."/>
            <person name="Jorgensen S.L."/>
            <person name="Dharamshi J."/>
            <person name="Homa F."/>
            <person name="Zaremba-Niedwiedzka K."/>
            <person name="Spang A."/>
            <person name="Wolf Y.I."/>
            <person name="Koonin E.V."/>
            <person name="Ettema T.J."/>
        </authorList>
    </citation>
    <scope>NUCLEOTIDE SEQUENCE</scope>
</reference>